<feature type="transmembrane region" description="Helical" evidence="8">
    <location>
        <begin position="151"/>
        <end position="169"/>
    </location>
</feature>
<dbReference type="GO" id="GO:0000506">
    <property type="term" value="C:glycosylphosphatidylinositol-N-acetylglucosaminyltransferase (GPI-GnT) complex"/>
    <property type="evidence" value="ECO:0007669"/>
    <property type="project" value="TreeGrafter"/>
</dbReference>
<evidence type="ECO:0000313" key="9">
    <source>
        <dbReference type="EMBL" id="KAH7078594.1"/>
    </source>
</evidence>
<organism evidence="9 10">
    <name type="scientific">Paraphoma chrysanthemicola</name>
    <dbReference type="NCBI Taxonomy" id="798071"/>
    <lineage>
        <taxon>Eukaryota</taxon>
        <taxon>Fungi</taxon>
        <taxon>Dikarya</taxon>
        <taxon>Ascomycota</taxon>
        <taxon>Pezizomycotina</taxon>
        <taxon>Dothideomycetes</taxon>
        <taxon>Pleosporomycetidae</taxon>
        <taxon>Pleosporales</taxon>
        <taxon>Pleosporineae</taxon>
        <taxon>Phaeosphaeriaceae</taxon>
        <taxon>Paraphoma</taxon>
    </lineage>
</organism>
<dbReference type="Proteomes" id="UP000813461">
    <property type="component" value="Unassembled WGS sequence"/>
</dbReference>
<dbReference type="PANTHER" id="PTHR12982">
    <property type="entry name" value="PHOSPHATIDYLINOSITOL GLYCAN, CLASS C"/>
    <property type="match status" value="1"/>
</dbReference>
<gene>
    <name evidence="9" type="ORF">FB567DRAFT_139134</name>
</gene>
<evidence type="ECO:0000256" key="1">
    <source>
        <dbReference type="ARBA" id="ARBA00004141"/>
    </source>
</evidence>
<dbReference type="AlphaFoldDB" id="A0A8K0R0F5"/>
<evidence type="ECO:0000256" key="7">
    <source>
        <dbReference type="ARBA" id="ARBA00023136"/>
    </source>
</evidence>
<feature type="transmembrane region" description="Helical" evidence="8">
    <location>
        <begin position="90"/>
        <end position="108"/>
    </location>
</feature>
<dbReference type="GO" id="GO:0006506">
    <property type="term" value="P:GPI anchor biosynthetic process"/>
    <property type="evidence" value="ECO:0007669"/>
    <property type="project" value="UniProtKB-UniPathway"/>
</dbReference>
<feature type="transmembrane region" description="Helical" evidence="8">
    <location>
        <begin position="286"/>
        <end position="311"/>
    </location>
</feature>
<reference evidence="9" key="1">
    <citation type="journal article" date="2021" name="Nat. Commun.">
        <title>Genetic determinants of endophytism in the Arabidopsis root mycobiome.</title>
        <authorList>
            <person name="Mesny F."/>
            <person name="Miyauchi S."/>
            <person name="Thiergart T."/>
            <person name="Pickel B."/>
            <person name="Atanasova L."/>
            <person name="Karlsson M."/>
            <person name="Huettel B."/>
            <person name="Barry K.W."/>
            <person name="Haridas S."/>
            <person name="Chen C."/>
            <person name="Bauer D."/>
            <person name="Andreopoulos W."/>
            <person name="Pangilinan J."/>
            <person name="LaButti K."/>
            <person name="Riley R."/>
            <person name="Lipzen A."/>
            <person name="Clum A."/>
            <person name="Drula E."/>
            <person name="Henrissat B."/>
            <person name="Kohler A."/>
            <person name="Grigoriev I.V."/>
            <person name="Martin F.M."/>
            <person name="Hacquard S."/>
        </authorList>
    </citation>
    <scope>NUCLEOTIDE SEQUENCE</scope>
    <source>
        <strain evidence="9">MPI-SDFR-AT-0120</strain>
    </source>
</reference>
<dbReference type="InterPro" id="IPR009450">
    <property type="entry name" value="Plno_GlcNAc_GPI2"/>
</dbReference>
<feature type="transmembrane region" description="Helical" evidence="8">
    <location>
        <begin position="232"/>
        <end position="249"/>
    </location>
</feature>
<dbReference type="UniPathway" id="UPA00196"/>
<evidence type="ECO:0000313" key="10">
    <source>
        <dbReference type="Proteomes" id="UP000813461"/>
    </source>
</evidence>
<comment type="caution">
    <text evidence="9">The sequence shown here is derived from an EMBL/GenBank/DDBJ whole genome shotgun (WGS) entry which is preliminary data.</text>
</comment>
<keyword evidence="6 8" id="KW-1133">Transmembrane helix</keyword>
<dbReference type="EMBL" id="JAGMVJ010000017">
    <property type="protein sequence ID" value="KAH7078594.1"/>
    <property type="molecule type" value="Genomic_DNA"/>
</dbReference>
<comment type="pathway">
    <text evidence="2">Glycolipid biosynthesis; glycosylphosphatidylinositol-anchor biosynthesis.</text>
</comment>
<sequence>MHVASRKRSAHRAVSPSSAPYRKLLWFKQPFPDNYTDEATFLDHLQRNPRLQPYQFWSLMSDATIIVQHLSTVVIFCCCFVAIIQGKVSPVAVVVCASICTILAWMLWDYWTSQEMNNLPSTPIDVAIGPNGPTPKTETPRARQTQQRLTTAKSAALIYAALLGLSPILKSLTLSTTSDSIWAFSTWLLLINVASFDYSGRPGTQLPTSMSTNSAMMASTVLASRLPSTTHVFSLTLFSIEVFALFPIFRRKLFAQSWLGHIALTVLLTMTAWGGLFVTLTSGGRVAFVTGVVLGCTLTTICMGACSWWLIGLQKYKNEIHGPWDPAKPIIRRRWD</sequence>
<evidence type="ECO:0000256" key="6">
    <source>
        <dbReference type="ARBA" id="ARBA00022989"/>
    </source>
</evidence>
<keyword evidence="7 8" id="KW-0472">Membrane</keyword>
<dbReference type="OrthoDB" id="196709at2759"/>
<dbReference type="PANTHER" id="PTHR12982:SF0">
    <property type="entry name" value="PHOSPHATIDYLINOSITOL N-ACETYLGLUCOSAMINYLTRANSFERASE SUBUNIT C"/>
    <property type="match status" value="1"/>
</dbReference>
<feature type="transmembrane region" description="Helical" evidence="8">
    <location>
        <begin position="261"/>
        <end position="280"/>
    </location>
</feature>
<evidence type="ECO:0000256" key="8">
    <source>
        <dbReference type="SAM" id="Phobius"/>
    </source>
</evidence>
<proteinExistence type="inferred from homology"/>
<comment type="similarity">
    <text evidence="3">Belongs to the PIGC family.</text>
</comment>
<keyword evidence="10" id="KW-1185">Reference proteome</keyword>
<protein>
    <submittedName>
        <fullName evidence="9">Phosphatidylinositol N-acetylglucosaminyltransferas-like protein subunit C</fullName>
    </submittedName>
</protein>
<keyword evidence="4" id="KW-0337">GPI-anchor biosynthesis</keyword>
<dbReference type="Pfam" id="PF06432">
    <property type="entry name" value="GPI2"/>
    <property type="match status" value="1"/>
</dbReference>
<keyword evidence="5 8" id="KW-0812">Transmembrane</keyword>
<name>A0A8K0R0F5_9PLEO</name>
<feature type="transmembrane region" description="Helical" evidence="8">
    <location>
        <begin position="56"/>
        <end position="84"/>
    </location>
</feature>
<comment type="subcellular location">
    <subcellularLocation>
        <location evidence="1">Membrane</location>
        <topology evidence="1">Multi-pass membrane protein</topology>
    </subcellularLocation>
</comment>
<evidence type="ECO:0000256" key="2">
    <source>
        <dbReference type="ARBA" id="ARBA00004687"/>
    </source>
</evidence>
<evidence type="ECO:0000256" key="4">
    <source>
        <dbReference type="ARBA" id="ARBA00022502"/>
    </source>
</evidence>
<evidence type="ECO:0000256" key="5">
    <source>
        <dbReference type="ARBA" id="ARBA00022692"/>
    </source>
</evidence>
<accession>A0A8K0R0F5</accession>
<dbReference type="PIRSF" id="PIRSF016104">
    <property type="entry name" value="GPI2"/>
    <property type="match status" value="1"/>
</dbReference>
<evidence type="ECO:0000256" key="3">
    <source>
        <dbReference type="ARBA" id="ARBA00008321"/>
    </source>
</evidence>